<dbReference type="InterPro" id="IPR029058">
    <property type="entry name" value="AB_hydrolase_fold"/>
</dbReference>
<accession>A0AAV7Y276</accession>
<organism evidence="3 4">
    <name type="scientific">Megalurothrips usitatus</name>
    <name type="common">bean blossom thrips</name>
    <dbReference type="NCBI Taxonomy" id="439358"/>
    <lineage>
        <taxon>Eukaryota</taxon>
        <taxon>Metazoa</taxon>
        <taxon>Ecdysozoa</taxon>
        <taxon>Arthropoda</taxon>
        <taxon>Hexapoda</taxon>
        <taxon>Insecta</taxon>
        <taxon>Pterygota</taxon>
        <taxon>Neoptera</taxon>
        <taxon>Paraneoptera</taxon>
        <taxon>Thysanoptera</taxon>
        <taxon>Terebrantia</taxon>
        <taxon>Thripoidea</taxon>
        <taxon>Thripidae</taxon>
        <taxon>Megalurothrips</taxon>
    </lineage>
</organism>
<dbReference type="GO" id="GO:0006629">
    <property type="term" value="P:lipid metabolic process"/>
    <property type="evidence" value="ECO:0007669"/>
    <property type="project" value="InterPro"/>
</dbReference>
<dbReference type="EMBL" id="JAPTSV010000001">
    <property type="protein sequence ID" value="KAJ1531383.1"/>
    <property type="molecule type" value="Genomic_DNA"/>
</dbReference>
<feature type="domain" description="Partial AB-hydrolase lipase" evidence="2">
    <location>
        <begin position="117"/>
        <end position="144"/>
    </location>
</feature>
<evidence type="ECO:0000313" key="4">
    <source>
        <dbReference type="Proteomes" id="UP001075354"/>
    </source>
</evidence>
<keyword evidence="4" id="KW-1185">Reference proteome</keyword>
<dbReference type="InterPro" id="IPR006693">
    <property type="entry name" value="AB_hydrolase_lipase"/>
</dbReference>
<proteinExistence type="predicted"/>
<reference evidence="3" key="1">
    <citation type="submission" date="2022-12" db="EMBL/GenBank/DDBJ databases">
        <title>Chromosome-level genome assembly of the bean flower thrips Megalurothrips usitatus.</title>
        <authorList>
            <person name="Ma L."/>
            <person name="Liu Q."/>
            <person name="Li H."/>
            <person name="Cai W."/>
        </authorList>
    </citation>
    <scope>NUCLEOTIDE SEQUENCE</scope>
    <source>
        <strain evidence="3">Cailab_2022a</strain>
    </source>
</reference>
<evidence type="ECO:0000259" key="2">
    <source>
        <dbReference type="Pfam" id="PF04083"/>
    </source>
</evidence>
<comment type="caution">
    <text evidence="3">The sequence shown here is derived from an EMBL/GenBank/DDBJ whole genome shotgun (WGS) entry which is preliminary data.</text>
</comment>
<protein>
    <recommendedName>
        <fullName evidence="2">Partial AB-hydrolase lipase domain-containing protein</fullName>
    </recommendedName>
</protein>
<dbReference type="SUPFAM" id="SSF53474">
    <property type="entry name" value="alpha/beta-Hydrolases"/>
    <property type="match status" value="1"/>
</dbReference>
<evidence type="ECO:0000256" key="1">
    <source>
        <dbReference type="SAM" id="SignalP"/>
    </source>
</evidence>
<gene>
    <name evidence="3" type="ORF">ONE63_000064</name>
</gene>
<sequence>MRTPCCALTLLLVWAPWAAGQDAATAQGRQLLEPLLEPLEPGVQAAAEFLTVPGKLLGAITPYTSPLNNALRKALAQNAATQFTSDIVSGLSDVFRALQNVTLPMPPPIRPDTEAPQFGFLAEGHDVTTSDGYILSLFRVRSAQCDAYRAVVVIPPAFFVNAASFMFLKNESLVHRLVRRCFDVWLTSCRGDLFGRRHVTLSDTDQKFWDFTPAEWGVYDLPVQLEFVSKATGSTRLRLVGLDTAGTALFFMNHAHGQRYQRLLASCYLFGPFGYLSHLDATLYLLLAKRRDLLTAIGAFALHDELAFMNPVVHATLYNLCGRFSPLTCKYLILLLEGQSDEVDETTFPYMFRNFFDSTSITAFDYLVNLVGKPKYMAFYDYGAEDNLRRYGQKSAPEVHLNATTVPCAFFALGTSAVVRPEDTLDTYNALSESARRHYEVLPGFNGLSPMFPRHPDLAYNGVIDLLEKDLEQYP</sequence>
<dbReference type="PANTHER" id="PTHR11005">
    <property type="entry name" value="LYSOSOMAL ACID LIPASE-RELATED"/>
    <property type="match status" value="1"/>
</dbReference>
<dbReference type="Pfam" id="PF04083">
    <property type="entry name" value="Abhydro_lipase"/>
    <property type="match status" value="1"/>
</dbReference>
<feature type="chain" id="PRO_5043384082" description="Partial AB-hydrolase lipase domain-containing protein" evidence="1">
    <location>
        <begin position="21"/>
        <end position="475"/>
    </location>
</feature>
<keyword evidence="1" id="KW-0732">Signal</keyword>
<dbReference type="Proteomes" id="UP001075354">
    <property type="component" value="Chromosome 1"/>
</dbReference>
<evidence type="ECO:0000313" key="3">
    <source>
        <dbReference type="EMBL" id="KAJ1531383.1"/>
    </source>
</evidence>
<dbReference type="Gene3D" id="3.40.50.1820">
    <property type="entry name" value="alpha/beta hydrolase"/>
    <property type="match status" value="1"/>
</dbReference>
<dbReference type="AlphaFoldDB" id="A0AAV7Y276"/>
<feature type="signal peptide" evidence="1">
    <location>
        <begin position="1"/>
        <end position="20"/>
    </location>
</feature>
<name>A0AAV7Y276_9NEOP</name>